<proteinExistence type="predicted"/>
<evidence type="ECO:0000259" key="1">
    <source>
        <dbReference type="Pfam" id="PF01636"/>
    </source>
</evidence>
<feature type="domain" description="Aminoglycoside phosphotransferase" evidence="1">
    <location>
        <begin position="57"/>
        <end position="274"/>
    </location>
</feature>
<dbReference type="EMBL" id="BAAARB010000010">
    <property type="protein sequence ID" value="GAA2381457.1"/>
    <property type="molecule type" value="Genomic_DNA"/>
</dbReference>
<dbReference type="RefSeq" id="WP_006894787.1">
    <property type="nucleotide sequence ID" value="NZ_BAAARB010000010.1"/>
</dbReference>
<dbReference type="SUPFAM" id="SSF56112">
    <property type="entry name" value="Protein kinase-like (PK-like)"/>
    <property type="match status" value="1"/>
</dbReference>
<dbReference type="InterPro" id="IPR011009">
    <property type="entry name" value="Kinase-like_dom_sf"/>
</dbReference>
<reference evidence="2 3" key="1">
    <citation type="journal article" date="2019" name="Int. J. Syst. Evol. Microbiol.">
        <title>The Global Catalogue of Microorganisms (GCM) 10K type strain sequencing project: providing services to taxonomists for standard genome sequencing and annotation.</title>
        <authorList>
            <consortium name="The Broad Institute Genomics Platform"/>
            <consortium name="The Broad Institute Genome Sequencing Center for Infectious Disease"/>
            <person name="Wu L."/>
            <person name="Ma J."/>
        </authorList>
    </citation>
    <scope>NUCLEOTIDE SEQUENCE [LARGE SCALE GENOMIC DNA]</scope>
    <source>
        <strain evidence="2 3">JCM 16227</strain>
    </source>
</reference>
<dbReference type="InterPro" id="IPR002575">
    <property type="entry name" value="Aminoglycoside_PTrfase"/>
</dbReference>
<keyword evidence="3" id="KW-1185">Reference proteome</keyword>
<dbReference type="Pfam" id="PF01636">
    <property type="entry name" value="APH"/>
    <property type="match status" value="1"/>
</dbReference>
<dbReference type="GO" id="GO:0016301">
    <property type="term" value="F:kinase activity"/>
    <property type="evidence" value="ECO:0007669"/>
    <property type="project" value="UniProtKB-KW"/>
</dbReference>
<accession>A0ABN3HIX0</accession>
<name>A0ABN3HIX0_9ACTN</name>
<comment type="caution">
    <text evidence="2">The sequence shown here is derived from an EMBL/GenBank/DDBJ whole genome shotgun (WGS) entry which is preliminary data.</text>
</comment>
<dbReference type="Gene3D" id="3.90.1200.10">
    <property type="match status" value="1"/>
</dbReference>
<keyword evidence="2" id="KW-0418">Kinase</keyword>
<keyword evidence="2" id="KW-0808">Transferase</keyword>
<sequence>MTVIADERITSVLEAAEGVLAKRAGTAVRLDGPEDLGGTGRSTVIRARVLDNPVSLDRTVVVKAFDQQTPASQVLREIASYRYATALPTRSRPGPQLLASELEARILVLTDLGHGRPMVELLGSNDADEVERGVSAWGQALGRMHAATLGGEEDFRTLMHISGKDRGGTASRIFASDGGIVDEAAASVDAYEQILERIDVELPAGARETLENSLRLFDEGDFRAFSPADVGPENILINGDGVQFMDYEWGEFRDAALDVAYALATFPARLAVDVVPERLELEKSLADAWRGEVKPLWPSISDRGLAERIFHARALWVWLSTYWLIRGDSSGHDWALHTTDARVVLSRWADLADSGDSYDVGGEFIDAADRMQEALRIYWFG</sequence>
<evidence type="ECO:0000313" key="2">
    <source>
        <dbReference type="EMBL" id="GAA2381457.1"/>
    </source>
</evidence>
<protein>
    <submittedName>
        <fullName evidence="2">Kae1-associated kinase</fullName>
    </submittedName>
</protein>
<evidence type="ECO:0000313" key="3">
    <source>
        <dbReference type="Proteomes" id="UP001501170"/>
    </source>
</evidence>
<organism evidence="2 3">
    <name type="scientific">Gordonia cholesterolivorans</name>
    <dbReference type="NCBI Taxonomy" id="559625"/>
    <lineage>
        <taxon>Bacteria</taxon>
        <taxon>Bacillati</taxon>
        <taxon>Actinomycetota</taxon>
        <taxon>Actinomycetes</taxon>
        <taxon>Mycobacteriales</taxon>
        <taxon>Gordoniaceae</taxon>
        <taxon>Gordonia</taxon>
    </lineage>
</organism>
<dbReference type="Proteomes" id="UP001501170">
    <property type="component" value="Unassembled WGS sequence"/>
</dbReference>
<gene>
    <name evidence="2" type="ORF">GCM10009855_21900</name>
</gene>